<proteinExistence type="predicted"/>
<dbReference type="EMBL" id="JACTAM010000014">
    <property type="protein sequence ID" value="KAI2657178.1"/>
    <property type="molecule type" value="Genomic_DNA"/>
</dbReference>
<accession>A0ABQ8M5R9</accession>
<organism evidence="1 2">
    <name type="scientific">Labeo rohita</name>
    <name type="common">Indian major carp</name>
    <name type="synonym">Cyprinus rohita</name>
    <dbReference type="NCBI Taxonomy" id="84645"/>
    <lineage>
        <taxon>Eukaryota</taxon>
        <taxon>Metazoa</taxon>
        <taxon>Chordata</taxon>
        <taxon>Craniata</taxon>
        <taxon>Vertebrata</taxon>
        <taxon>Euteleostomi</taxon>
        <taxon>Actinopterygii</taxon>
        <taxon>Neopterygii</taxon>
        <taxon>Teleostei</taxon>
        <taxon>Ostariophysi</taxon>
        <taxon>Cypriniformes</taxon>
        <taxon>Cyprinidae</taxon>
        <taxon>Labeoninae</taxon>
        <taxon>Labeonini</taxon>
        <taxon>Labeo</taxon>
    </lineage>
</organism>
<comment type="caution">
    <text evidence="1">The sequence shown here is derived from an EMBL/GenBank/DDBJ whole genome shotgun (WGS) entry which is preliminary data.</text>
</comment>
<reference evidence="1 2" key="1">
    <citation type="submission" date="2022-01" db="EMBL/GenBank/DDBJ databases">
        <title>A high-quality chromosome-level genome assembly of rohu carp, Labeo rohita.</title>
        <authorList>
            <person name="Arick M.A. II"/>
            <person name="Hsu C.-Y."/>
            <person name="Magbanua Z."/>
            <person name="Pechanova O."/>
            <person name="Grover C."/>
            <person name="Miller E."/>
            <person name="Thrash A."/>
            <person name="Ezzel L."/>
            <person name="Alam S."/>
            <person name="Benzie J."/>
            <person name="Hamilton M."/>
            <person name="Karsi A."/>
            <person name="Lawrence M.L."/>
            <person name="Peterson D.G."/>
        </authorList>
    </citation>
    <scope>NUCLEOTIDE SEQUENCE [LARGE SCALE GENOMIC DNA]</scope>
    <source>
        <strain evidence="2">BAU-BD-2019</strain>
        <tissue evidence="1">Blood</tissue>
    </source>
</reference>
<name>A0ABQ8M5R9_LABRO</name>
<protein>
    <submittedName>
        <fullName evidence="1">41.2 kDa protein in cps region</fullName>
    </submittedName>
</protein>
<gene>
    <name evidence="1" type="ORF">H4Q32_021273</name>
</gene>
<evidence type="ECO:0000313" key="1">
    <source>
        <dbReference type="EMBL" id="KAI2657178.1"/>
    </source>
</evidence>
<dbReference type="Proteomes" id="UP000830375">
    <property type="component" value="Unassembled WGS sequence"/>
</dbReference>
<evidence type="ECO:0000313" key="2">
    <source>
        <dbReference type="Proteomes" id="UP000830375"/>
    </source>
</evidence>
<keyword evidence="2" id="KW-1185">Reference proteome</keyword>
<sequence length="122" mass="14028">MLNPARAQPFALFLDHFNTGECGTTQLISSQTRFRASFYFPTKTKHTRKTLYIAEVVVSRSDCVYSPLMWSYKCFIMAHLCRSSIVSCWQRAMLAGCWSRGNNTRFVPLPANFSSFRPFSHV</sequence>